<dbReference type="PANTHER" id="PTHR35687">
    <property type="entry name" value="OS07G0516700 PROTEIN"/>
    <property type="match status" value="1"/>
</dbReference>
<name>U5DGV7_AMBTC</name>
<proteinExistence type="predicted"/>
<accession>U5DGV7</accession>
<dbReference type="AlphaFoldDB" id="U5DGV7"/>
<sequence length="112" mass="13244">MRKAYAYHKLPAFHEDPEEQNHRLALYLIAKTLEKADRPRRRPSFLRLRLCKLRIRLGKQIRKLKKRIQMAFLFINSDVCIQLHGQLKFLKSLFRGKQAMASLQPPYPASGE</sequence>
<organism evidence="1 2">
    <name type="scientific">Amborella trichopoda</name>
    <dbReference type="NCBI Taxonomy" id="13333"/>
    <lineage>
        <taxon>Eukaryota</taxon>
        <taxon>Viridiplantae</taxon>
        <taxon>Streptophyta</taxon>
        <taxon>Embryophyta</taxon>
        <taxon>Tracheophyta</taxon>
        <taxon>Spermatophyta</taxon>
        <taxon>Magnoliopsida</taxon>
        <taxon>Amborellales</taxon>
        <taxon>Amborellaceae</taxon>
        <taxon>Amborella</taxon>
    </lineage>
</organism>
<dbReference type="Gramene" id="ERN19663">
    <property type="protein sequence ID" value="ERN19663"/>
    <property type="gene ID" value="AMTR_s00062p00169680"/>
</dbReference>
<protein>
    <submittedName>
        <fullName evidence="1">Uncharacterized protein</fullName>
    </submittedName>
</protein>
<reference evidence="2" key="1">
    <citation type="journal article" date="2013" name="Science">
        <title>The Amborella genome and the evolution of flowering plants.</title>
        <authorList>
            <consortium name="Amborella Genome Project"/>
        </authorList>
    </citation>
    <scope>NUCLEOTIDE SEQUENCE [LARGE SCALE GENOMIC DNA]</scope>
</reference>
<dbReference type="HOGENOM" id="CLU_167818_0_0_1"/>
<gene>
    <name evidence="1" type="ORF">AMTR_s00062p00169680</name>
</gene>
<evidence type="ECO:0000313" key="1">
    <source>
        <dbReference type="EMBL" id="ERN19663.1"/>
    </source>
</evidence>
<dbReference type="Proteomes" id="UP000017836">
    <property type="component" value="Unassembled WGS sequence"/>
</dbReference>
<keyword evidence="2" id="KW-1185">Reference proteome</keyword>
<evidence type="ECO:0000313" key="2">
    <source>
        <dbReference type="Proteomes" id="UP000017836"/>
    </source>
</evidence>
<dbReference type="OMA" id="QMAFLFI"/>
<dbReference type="EMBL" id="KI392068">
    <property type="protein sequence ID" value="ERN19663.1"/>
    <property type="molecule type" value="Genomic_DNA"/>
</dbReference>
<dbReference type="PANTHER" id="PTHR35687:SF1">
    <property type="entry name" value="OS07G0516700 PROTEIN"/>
    <property type="match status" value="1"/>
</dbReference>